<dbReference type="OrthoDB" id="10253575at2759"/>
<gene>
    <name evidence="2" type="ORF">QR46_0403</name>
</gene>
<accession>A0A132NZQ6</accession>
<proteinExistence type="predicted"/>
<evidence type="ECO:0000256" key="1">
    <source>
        <dbReference type="SAM" id="Phobius"/>
    </source>
</evidence>
<dbReference type="AlphaFoldDB" id="A0A132NZQ6"/>
<organism evidence="2 3">
    <name type="scientific">Giardia duodenalis assemblage B</name>
    <dbReference type="NCBI Taxonomy" id="1394984"/>
    <lineage>
        <taxon>Eukaryota</taxon>
        <taxon>Metamonada</taxon>
        <taxon>Diplomonadida</taxon>
        <taxon>Hexamitidae</taxon>
        <taxon>Giardiinae</taxon>
        <taxon>Giardia</taxon>
    </lineage>
</organism>
<keyword evidence="1" id="KW-1133">Transmembrane helix</keyword>
<dbReference type="VEuPathDB" id="GiardiaDB:QR46_0403"/>
<feature type="transmembrane region" description="Helical" evidence="1">
    <location>
        <begin position="623"/>
        <end position="644"/>
    </location>
</feature>
<comment type="caution">
    <text evidence="2">The sequence shown here is derived from an EMBL/GenBank/DDBJ whole genome shotgun (WGS) entry which is preliminary data.</text>
</comment>
<evidence type="ECO:0000313" key="3">
    <source>
        <dbReference type="Proteomes" id="UP000070089"/>
    </source>
</evidence>
<keyword evidence="1" id="KW-0812">Transmembrane</keyword>
<dbReference type="Proteomes" id="UP000070089">
    <property type="component" value="Unassembled WGS sequence"/>
</dbReference>
<reference evidence="2 3" key="1">
    <citation type="journal article" date="2015" name="Mol. Biochem. Parasitol.">
        <title>Identification of polymorphic genes for use in assemblage B genotyping assays through comparative genomics of multiple assemblage B Giardia duodenalis isolates.</title>
        <authorList>
            <person name="Wielinga C."/>
            <person name="Thompson R.C."/>
            <person name="Monis P."/>
            <person name="Ryan U."/>
        </authorList>
    </citation>
    <scope>NUCLEOTIDE SEQUENCE [LARGE SCALE GENOMIC DNA]</scope>
    <source>
        <strain evidence="2 3">BAH15c1</strain>
    </source>
</reference>
<keyword evidence="1" id="KW-0472">Membrane</keyword>
<evidence type="ECO:0000313" key="2">
    <source>
        <dbReference type="EMBL" id="KWX15544.1"/>
    </source>
</evidence>
<name>A0A132NZQ6_GIAIN</name>
<dbReference type="EMBL" id="JXTI01000006">
    <property type="protein sequence ID" value="KWX15544.1"/>
    <property type="molecule type" value="Genomic_DNA"/>
</dbReference>
<protein>
    <submittedName>
        <fullName evidence="2">UDP-N-acetylglucosamine pyrophosphorylase</fullName>
    </submittedName>
</protein>
<sequence>MRRISEPKELGYCNGGTVMVAKSLMSWFSPFCWHLFQTLPDKIKKSTALLSLLTYFLLAFVQAEACFYANASILASCYNQSLDLVLWVNNINCIPPRYPQFGVSLTNGSAHFEYIMSRFVDIEVRGPITIKGIPLTNVIYISDTEYRNFLLRVTTGIVTITDTSVSEFAATYTLKKVDILCSNYSYLWAQAYLIYNLPKSMGGNPDVGPSLCVETYGPIGTFPESSLLYFSANIIVLSELSGTTITVPVQRGKLEKEFRYRGRYHHETTHLFCYNCSVVSVGEKDFCEKLVSKFASLDLHITALQLSSKYERTTKSLPTIEFHVHHVIDNYYNYVTEEYQYHLDTNYFPTFIAENGVHFVTAHLNYLFIKPLGSTYSDVSFIFYSLDDYHLKTIYLKLSYSYVHPITSSYFWLLIPKDAVYNQNEMASLALSNNLKGELVVRHMNSRGQIQLLKIAQFSTMVVSCFGRPLVTLHQSSISILLNLSMTPEAAMECLIANANRTNFVPMEQVDDSSALHIAGRVQIYTMLYYFPRGSDINRDMHLIGAFVISTEVSMMASEVTMSCTGNWIGYSEYNWPMSCLYQLNQARHHMMSGDLRAVIRVHNDYEFVDTFAYDEIRSAAQFIYVLIIVSSCCMLVIFLYYCITLCKFYRRLLR</sequence>